<accession>A0AAW4BE45</accession>
<comment type="caution">
    <text evidence="2">The sequence shown here is derived from an EMBL/GenBank/DDBJ whole genome shotgun (WGS) entry which is preliminary data.</text>
</comment>
<name>A0AAW4BE45_VIBAN</name>
<evidence type="ECO:0000313" key="2">
    <source>
        <dbReference type="EMBL" id="MBF4436046.1"/>
    </source>
</evidence>
<organism evidence="2 3">
    <name type="scientific">Vibrio anguillarum</name>
    <name type="common">Listonella anguillarum</name>
    <dbReference type="NCBI Taxonomy" id="55601"/>
    <lineage>
        <taxon>Bacteria</taxon>
        <taxon>Pseudomonadati</taxon>
        <taxon>Pseudomonadota</taxon>
        <taxon>Gammaproteobacteria</taxon>
        <taxon>Vibrionales</taxon>
        <taxon>Vibrionaceae</taxon>
        <taxon>Vibrio</taxon>
    </lineage>
</organism>
<gene>
    <name evidence="2" type="ORF">ERJ77_16240</name>
</gene>
<dbReference type="RefSeq" id="WP_094165475.1">
    <property type="nucleotide sequence ID" value="NZ_CP022469.1"/>
</dbReference>
<proteinExistence type="predicted"/>
<protein>
    <submittedName>
        <fullName evidence="2">Uncharacterized protein</fullName>
    </submittedName>
</protein>
<dbReference type="Proteomes" id="UP000786185">
    <property type="component" value="Unassembled WGS sequence"/>
</dbReference>
<evidence type="ECO:0000256" key="1">
    <source>
        <dbReference type="SAM" id="MobiDB-lite"/>
    </source>
</evidence>
<evidence type="ECO:0000313" key="3">
    <source>
        <dbReference type="Proteomes" id="UP000786185"/>
    </source>
</evidence>
<dbReference type="AlphaFoldDB" id="A0AAW4BE45"/>
<dbReference type="EMBL" id="SCLC01000030">
    <property type="protein sequence ID" value="MBF4436046.1"/>
    <property type="molecule type" value="Genomic_DNA"/>
</dbReference>
<reference evidence="2" key="1">
    <citation type="journal article" date="2021" name="PeerJ">
        <title>Analysis of 44 Vibrio anguillarum genomes reveals high genetic diversity.</title>
        <authorList>
            <person name="Hansen M.J."/>
            <person name="Dalsgaard I."/>
        </authorList>
    </citation>
    <scope>NUCLEOTIDE SEQUENCE</scope>
    <source>
        <strain evidence="2">850617-1/1</strain>
    </source>
</reference>
<feature type="compositionally biased region" description="Basic and acidic residues" evidence="1">
    <location>
        <begin position="1"/>
        <end position="15"/>
    </location>
</feature>
<sequence>MLSSDKVKRTTEKLKPNPRNALGKEEITAKLDEFLELKFTKNPFEEANNQVREIHLAQKSFKTKEATPKK</sequence>
<feature type="region of interest" description="Disordered" evidence="1">
    <location>
        <begin position="1"/>
        <end position="21"/>
    </location>
</feature>